<protein>
    <submittedName>
        <fullName evidence="1">Uncharacterized protein</fullName>
    </submittedName>
</protein>
<comment type="caution">
    <text evidence="1">The sequence shown here is derived from an EMBL/GenBank/DDBJ whole genome shotgun (WGS) entry which is preliminary data.</text>
</comment>
<organism evidence="1 2">
    <name type="scientific">Buddleja alternifolia</name>
    <dbReference type="NCBI Taxonomy" id="168488"/>
    <lineage>
        <taxon>Eukaryota</taxon>
        <taxon>Viridiplantae</taxon>
        <taxon>Streptophyta</taxon>
        <taxon>Embryophyta</taxon>
        <taxon>Tracheophyta</taxon>
        <taxon>Spermatophyta</taxon>
        <taxon>Magnoliopsida</taxon>
        <taxon>eudicotyledons</taxon>
        <taxon>Gunneridae</taxon>
        <taxon>Pentapetalae</taxon>
        <taxon>asterids</taxon>
        <taxon>lamiids</taxon>
        <taxon>Lamiales</taxon>
        <taxon>Scrophulariaceae</taxon>
        <taxon>Buddlejeae</taxon>
        <taxon>Buddleja</taxon>
    </lineage>
</organism>
<dbReference type="PANTHER" id="PTHR36264:SF5">
    <property type="entry name" value="SET DOMAIN-CONTAINING PROTEIN"/>
    <property type="match status" value="1"/>
</dbReference>
<dbReference type="AlphaFoldDB" id="A0AAV6WLE2"/>
<dbReference type="Proteomes" id="UP000826271">
    <property type="component" value="Unassembled WGS sequence"/>
</dbReference>
<evidence type="ECO:0000313" key="2">
    <source>
        <dbReference type="Proteomes" id="UP000826271"/>
    </source>
</evidence>
<gene>
    <name evidence="1" type="ORF">BUALT_Bualt15G0130700</name>
</gene>
<keyword evidence="2" id="KW-1185">Reference proteome</keyword>
<dbReference type="EMBL" id="WHWC01000015">
    <property type="protein sequence ID" value="KAG8369237.1"/>
    <property type="molecule type" value="Genomic_DNA"/>
</dbReference>
<dbReference type="PANTHER" id="PTHR36264">
    <property type="entry name" value="SET DOMAIN-CONTAINING PROTEIN"/>
    <property type="match status" value="1"/>
</dbReference>
<proteinExistence type="predicted"/>
<evidence type="ECO:0000313" key="1">
    <source>
        <dbReference type="EMBL" id="KAG8369237.1"/>
    </source>
</evidence>
<accession>A0AAV6WLE2</accession>
<reference evidence="1" key="1">
    <citation type="submission" date="2019-10" db="EMBL/GenBank/DDBJ databases">
        <authorList>
            <person name="Zhang R."/>
            <person name="Pan Y."/>
            <person name="Wang J."/>
            <person name="Ma R."/>
            <person name="Yu S."/>
        </authorList>
    </citation>
    <scope>NUCLEOTIDE SEQUENCE</scope>
    <source>
        <strain evidence="1">LA-IB0</strain>
        <tissue evidence="1">Leaf</tissue>
    </source>
</reference>
<sequence length="169" mass="19686">MVFHTFHTTKKTFYYNFFPTKAEEEDLKARGAPTNGRVLVEMRDIYPPPMLDPNYPWMIKKTINLYEIASGKLVLSHNDAFEHVLRYWSLGMANYIAMGQKVGVALWDVTEEGNIKKYQGNDVYLQMIANDDCVVACMDMIKERKLKVGDRVSLFWDPKETTFQFKLIV</sequence>
<name>A0AAV6WLE2_9LAMI</name>